<comment type="caution">
    <text evidence="3">The sequence shown here is derived from an EMBL/GenBank/DDBJ whole genome shotgun (WGS) entry which is preliminary data.</text>
</comment>
<feature type="domain" description="Glycosyltransferase subfamily 4-like N-terminal" evidence="2">
    <location>
        <begin position="15"/>
        <end position="181"/>
    </location>
</feature>
<reference evidence="3 4" key="2">
    <citation type="submission" date="2020-02" db="EMBL/GenBank/DDBJ databases">
        <title>Candidatus Galacturonibacter soehngenii shows hetero-acetogenic catabolism of galacturonic acid but lacks a canonical carbon monoxide dehydrogenase/acetyl-CoA synthase complex.</title>
        <authorList>
            <person name="Diender M."/>
            <person name="Stouten G.R."/>
            <person name="Petersen J.F."/>
            <person name="Nielsen P.H."/>
            <person name="Dueholm M.S."/>
            <person name="Pronk J.T."/>
            <person name="Van Loosdrecht M.C.M."/>
        </authorList>
    </citation>
    <scope>NUCLEOTIDE SEQUENCE [LARGE SCALE GENOMIC DNA]</scope>
    <source>
        <strain evidence="3">GalUA</strain>
    </source>
</reference>
<reference evidence="3 4" key="1">
    <citation type="submission" date="2019-09" db="EMBL/GenBank/DDBJ databases">
        <authorList>
            <person name="Valk L.C."/>
        </authorList>
    </citation>
    <scope>NUCLEOTIDE SEQUENCE [LARGE SCALE GENOMIC DNA]</scope>
    <source>
        <strain evidence="3">GalUA</strain>
    </source>
</reference>
<dbReference type="SUPFAM" id="SSF53756">
    <property type="entry name" value="UDP-Glycosyltransferase/glycogen phosphorylase"/>
    <property type="match status" value="1"/>
</dbReference>
<dbReference type="GO" id="GO:0016757">
    <property type="term" value="F:glycosyltransferase activity"/>
    <property type="evidence" value="ECO:0007669"/>
    <property type="project" value="InterPro"/>
</dbReference>
<dbReference type="OrthoDB" id="9804196at2"/>
<dbReference type="Pfam" id="PF00534">
    <property type="entry name" value="Glycos_transf_1"/>
    <property type="match status" value="1"/>
</dbReference>
<dbReference type="InterPro" id="IPR001296">
    <property type="entry name" value="Glyco_trans_1"/>
</dbReference>
<organism evidence="3 4">
    <name type="scientific">Candidatus Galacturonatibacter soehngenii</name>
    <dbReference type="NCBI Taxonomy" id="2307010"/>
    <lineage>
        <taxon>Bacteria</taxon>
        <taxon>Bacillati</taxon>
        <taxon>Bacillota</taxon>
        <taxon>Clostridia</taxon>
        <taxon>Lachnospirales</taxon>
        <taxon>Lachnospiraceae</taxon>
        <taxon>Candidatus Galacturonatibacter</taxon>
    </lineage>
</organism>
<dbReference type="AlphaFoldDB" id="A0A7V7QKC7"/>
<evidence type="ECO:0000313" key="3">
    <source>
        <dbReference type="EMBL" id="KAB1438247.1"/>
    </source>
</evidence>
<evidence type="ECO:0000259" key="1">
    <source>
        <dbReference type="Pfam" id="PF00534"/>
    </source>
</evidence>
<dbReference type="CDD" id="cd03812">
    <property type="entry name" value="GT4_CapH-like"/>
    <property type="match status" value="1"/>
</dbReference>
<sequence length="377" mass="43658">MMRVLHVTEVLEPAGIESFIMNMYRHINKEKVQFDFFVTRNQKEFYDDEITSLGGKKYCVDCTDVKNVILRIYKEARMLENFLKSNKYTIVHIHTTTPLRVLYLIAAKNAGVKTRIIHSHSAEINDKPLFKKCTYWLFKQLIPLYATHCFGCSKAASRWLFPTYIWKKYKDIIFYNGIDTDVFSFSNSVREKYRNELKLGSEYTIIHVGRFLEQKNQKFLVHVFAELLKRENNSRLLLLGKGPLRREVEEEASALGIRDKVDFLGIRDDVQNVLQAADCYVMPSLYEGLPVSAIEAQSCGLPCVFSTNITNEVQLCERVSFLSLKASITEWVEAILKHKESNRINNASEIVKKCGYNIQDCANALQQIYENSRERIG</sequence>
<evidence type="ECO:0000313" key="4">
    <source>
        <dbReference type="Proteomes" id="UP000461768"/>
    </source>
</evidence>
<gene>
    <name evidence="3" type="ORF">F7O84_11900</name>
</gene>
<protein>
    <submittedName>
        <fullName evidence="3">Glycosyltransferase family 1 protein</fullName>
    </submittedName>
</protein>
<name>A0A7V7QKC7_9FIRM</name>
<keyword evidence="3" id="KW-0808">Transferase</keyword>
<feature type="domain" description="Glycosyl transferase family 1" evidence="1">
    <location>
        <begin position="190"/>
        <end position="342"/>
    </location>
</feature>
<evidence type="ECO:0000259" key="2">
    <source>
        <dbReference type="Pfam" id="PF13439"/>
    </source>
</evidence>
<keyword evidence="4" id="KW-1185">Reference proteome</keyword>
<accession>A0A7V7QKC7</accession>
<dbReference type="EMBL" id="WAGX01000005">
    <property type="protein sequence ID" value="KAB1438247.1"/>
    <property type="molecule type" value="Genomic_DNA"/>
</dbReference>
<dbReference type="Pfam" id="PF13439">
    <property type="entry name" value="Glyco_transf_4"/>
    <property type="match status" value="1"/>
</dbReference>
<dbReference type="PANTHER" id="PTHR45947">
    <property type="entry name" value="SULFOQUINOVOSYL TRANSFERASE SQD2"/>
    <property type="match status" value="1"/>
</dbReference>
<dbReference type="InterPro" id="IPR028098">
    <property type="entry name" value="Glyco_trans_4-like_N"/>
</dbReference>
<proteinExistence type="predicted"/>
<dbReference type="Proteomes" id="UP000461768">
    <property type="component" value="Unassembled WGS sequence"/>
</dbReference>
<dbReference type="PANTHER" id="PTHR45947:SF3">
    <property type="entry name" value="SULFOQUINOVOSYL TRANSFERASE SQD2"/>
    <property type="match status" value="1"/>
</dbReference>
<dbReference type="Gene3D" id="3.40.50.2000">
    <property type="entry name" value="Glycogen Phosphorylase B"/>
    <property type="match status" value="2"/>
</dbReference>
<dbReference type="InterPro" id="IPR050194">
    <property type="entry name" value="Glycosyltransferase_grp1"/>
</dbReference>